<feature type="region of interest" description="Disordered" evidence="1">
    <location>
        <begin position="40"/>
        <end position="89"/>
    </location>
</feature>
<accession>A0A4C1U0D3</accession>
<keyword evidence="3" id="KW-1185">Reference proteome</keyword>
<dbReference type="Proteomes" id="UP000299102">
    <property type="component" value="Unassembled WGS sequence"/>
</dbReference>
<protein>
    <submittedName>
        <fullName evidence="2">Uncharacterized protein</fullName>
    </submittedName>
</protein>
<dbReference type="AlphaFoldDB" id="A0A4C1U0D3"/>
<sequence>MVATRSRNKRSGLYTPPQYNARNFAAVKFVTKASQWRKIGTRRRRNKGRGAYGETLAHGQPLSPGRSLPGALTQSGLPIACGRPRVNRRADGGEASVTLVYKYT</sequence>
<reference evidence="2 3" key="1">
    <citation type="journal article" date="2019" name="Commun. Biol.">
        <title>The bagworm genome reveals a unique fibroin gene that provides high tensile strength.</title>
        <authorList>
            <person name="Kono N."/>
            <person name="Nakamura H."/>
            <person name="Ohtoshi R."/>
            <person name="Tomita M."/>
            <person name="Numata K."/>
            <person name="Arakawa K."/>
        </authorList>
    </citation>
    <scope>NUCLEOTIDE SEQUENCE [LARGE SCALE GENOMIC DNA]</scope>
</reference>
<dbReference type="EMBL" id="BGZK01000111">
    <property type="protein sequence ID" value="GBP19749.1"/>
    <property type="molecule type" value="Genomic_DNA"/>
</dbReference>
<evidence type="ECO:0000313" key="2">
    <source>
        <dbReference type="EMBL" id="GBP19749.1"/>
    </source>
</evidence>
<evidence type="ECO:0000313" key="3">
    <source>
        <dbReference type="Proteomes" id="UP000299102"/>
    </source>
</evidence>
<evidence type="ECO:0000256" key="1">
    <source>
        <dbReference type="SAM" id="MobiDB-lite"/>
    </source>
</evidence>
<comment type="caution">
    <text evidence="2">The sequence shown here is derived from an EMBL/GenBank/DDBJ whole genome shotgun (WGS) entry which is preliminary data.</text>
</comment>
<gene>
    <name evidence="2" type="ORF">EVAR_8909_1</name>
</gene>
<proteinExistence type="predicted"/>
<name>A0A4C1U0D3_EUMVA</name>
<organism evidence="2 3">
    <name type="scientific">Eumeta variegata</name>
    <name type="common">Bagworm moth</name>
    <name type="synonym">Eumeta japonica</name>
    <dbReference type="NCBI Taxonomy" id="151549"/>
    <lineage>
        <taxon>Eukaryota</taxon>
        <taxon>Metazoa</taxon>
        <taxon>Ecdysozoa</taxon>
        <taxon>Arthropoda</taxon>
        <taxon>Hexapoda</taxon>
        <taxon>Insecta</taxon>
        <taxon>Pterygota</taxon>
        <taxon>Neoptera</taxon>
        <taxon>Endopterygota</taxon>
        <taxon>Lepidoptera</taxon>
        <taxon>Glossata</taxon>
        <taxon>Ditrysia</taxon>
        <taxon>Tineoidea</taxon>
        <taxon>Psychidae</taxon>
        <taxon>Oiketicinae</taxon>
        <taxon>Eumeta</taxon>
    </lineage>
</organism>